<dbReference type="EMBL" id="CP003655">
    <property type="protein sequence ID" value="AFZ38306.1"/>
    <property type="molecule type" value="Genomic_DNA"/>
</dbReference>
<name>K9Y1M1_STAC7</name>
<dbReference type="OrthoDB" id="443153at2"/>
<dbReference type="Pfam" id="PF17820">
    <property type="entry name" value="PDZ_6"/>
    <property type="match status" value="1"/>
</dbReference>
<dbReference type="InterPro" id="IPR041489">
    <property type="entry name" value="PDZ_6"/>
</dbReference>
<dbReference type="SUPFAM" id="SSF50156">
    <property type="entry name" value="PDZ domain-like"/>
    <property type="match status" value="1"/>
</dbReference>
<dbReference type="SMART" id="SM00228">
    <property type="entry name" value="PDZ"/>
    <property type="match status" value="1"/>
</dbReference>
<dbReference type="InterPro" id="IPR024983">
    <property type="entry name" value="CHAT_dom"/>
</dbReference>
<keyword evidence="2" id="KW-0614">Plasmid</keyword>
<geneLocation type="plasmid" evidence="2 3">
    <name>pSTA7437.02</name>
</geneLocation>
<dbReference type="InterPro" id="IPR036034">
    <property type="entry name" value="PDZ_sf"/>
</dbReference>
<dbReference type="InterPro" id="IPR001478">
    <property type="entry name" value="PDZ"/>
</dbReference>
<accession>K9Y1M1</accession>
<reference evidence="3" key="1">
    <citation type="journal article" date="2013" name="Proc. Natl. Acad. Sci. U.S.A.">
        <title>Improving the coverage of the cyanobacterial phylum using diversity-driven genome sequencing.</title>
        <authorList>
            <person name="Shih P.M."/>
            <person name="Wu D."/>
            <person name="Latifi A."/>
            <person name="Axen S.D."/>
            <person name="Fewer D.P."/>
            <person name="Talla E."/>
            <person name="Calteau A."/>
            <person name="Cai F."/>
            <person name="Tandeau de Marsac N."/>
            <person name="Rippka R."/>
            <person name="Herdman M."/>
            <person name="Sivonen K."/>
            <person name="Coursin T."/>
            <person name="Laurent T."/>
            <person name="Goodwin L."/>
            <person name="Nolan M."/>
            <person name="Davenport K.W."/>
            <person name="Han C.S."/>
            <person name="Rubin E.M."/>
            <person name="Eisen J.A."/>
            <person name="Woyke T."/>
            <person name="Gugger M."/>
            <person name="Kerfeld C.A."/>
        </authorList>
    </citation>
    <scope>NUCLEOTIDE SEQUENCE [LARGE SCALE GENOMIC DNA]</scope>
    <source>
        <strain evidence="3">ATCC 29371 / PCC 7437</strain>
        <plasmid evidence="3">Plasmid pSTA7437.02</plasmid>
    </source>
</reference>
<feature type="domain" description="PDZ" evidence="1">
    <location>
        <begin position="589"/>
        <end position="649"/>
    </location>
</feature>
<dbReference type="KEGG" id="scs:Sta7437_4878"/>
<evidence type="ECO:0000313" key="3">
    <source>
        <dbReference type="Proteomes" id="UP000010473"/>
    </source>
</evidence>
<dbReference type="PANTHER" id="PTHR10098">
    <property type="entry name" value="RAPSYN-RELATED"/>
    <property type="match status" value="1"/>
</dbReference>
<dbReference type="Proteomes" id="UP000010473">
    <property type="component" value="Plasmid pSTA7437.02"/>
</dbReference>
<dbReference type="Pfam" id="PF12770">
    <property type="entry name" value="CHAT"/>
    <property type="match status" value="1"/>
</dbReference>
<dbReference type="HOGENOM" id="CLU_257937_0_0_3"/>
<proteinExistence type="predicted"/>
<keyword evidence="3" id="KW-1185">Reference proteome</keyword>
<dbReference type="PANTHER" id="PTHR10098:SF108">
    <property type="entry name" value="TETRATRICOPEPTIDE REPEAT PROTEIN 28"/>
    <property type="match status" value="1"/>
</dbReference>
<sequence>MQKQQFTLNKDVIYQGNQQVQIELKQGTSFAVRQIDSLFKLGLWIFKAENQLIFLPRATLFERLFPLTATYTKLGTAYKIRAEQVLEFEKVFLDGIIQIKDESLIIDGIYSLSTYNEPLQIARIFQKLEPTAFLRDEFEEYGKSKINYSLGADKFLTVVDNKQFDLDINSFPLTKKYRVSLAGSTETEPFNSLVCYLYLNFSREEKKPNSISLLYKITSGLQHGSLKWCCQPIELFVNNDWYSLIETDNANFQLLNINLEYQENLPTTNCTWCSKKENKLEKNVVPVMGTNIAINLIIDGDLVTGNIVASGYYIDSLEPSTYQATIVGEIEKSKQVEELRQSLNSENSNFTGCWLTNVEAIGKITLEQNSNEVRGAYNRVNEVSGGEIIGIAEGNFLEFSWTDREEKGWGYLRSLNRGGTLYGMWGIGNFPFKSQIFIANWKLPINTEIAVQNDEIFLEEFRNLGQELIHQQRFEQGLIILEEVLNLYRHQRHQLDISSQEKSKDLTSEYFSLFFYVLRNNIYLGKYNNLLAHLEHLIEVIQLSGGEQSASILFKERTASIKNDFAKFKQSCHILTEGLEETRFLLNGENEQGKVGIFFDQKNNLGNIINDIAKNSSAELAGILPGDILIEVNEVEVRYIPIKEVYKLLIGESNTKIAITIQRENKTLTFSLIRQPFKVYPLNRRNELVNFYNYFEQNLLALITLTESELNNLKELNFNIVRGKINFLEAWSILRDRLTLLEEKINLNIEELLKLKETIFIDYPSLLEDVTLAIAFLSQLSFNLKNQYHLSKIHYKSNDNINLRELERKIESFLTENPKLSQIETILFRCYLHYFQVVKGFCLTISLQHDFMSRANIVEFFEVNQQKSRLDLFNLASYIETWRSKLVEDLEKIEALEEAQPLFTKIIEISIALGDVKEALIFSEKSRARAFADLLATRFARDISQDLRNFPVNSSEINFEQIQQLAQTYSATIVEYFVVDRGEIESKVYIWVIQPNGSIFLETIELNYNLQQQINGLDRFLEEAKSSHHLGSSTELAKSQTLLTELARLLIKPIEHFLNTSSANKIILIPHKSLFKIPFANLFNSKSDRYLIEQYSIILSPSIQTLNLTQQNFVNNSDTQNVLVVGNPQMPSFKTLPYAEYAAKAISNLFKTKPLLGKQATKKEILTQLPQAKIIHFGTHAEFNDLQPLEGGIALASEGEEKGFLTVGEILARFAPPQTLSLNAELVVLSACSTGRGKITGDGVIGLARGLMAAGVKAVLVSLWEVRDLPTACLMLQFYKYLKLGNTPSDALKQAQVWLKNITNKELWKWLCQENLSVNSIDKEKLKNQLYPFRHPYYWGAFYLIGS</sequence>
<dbReference type="RefSeq" id="WP_015195682.1">
    <property type="nucleotide sequence ID" value="NC_019749.1"/>
</dbReference>
<dbReference type="Gene3D" id="2.30.42.10">
    <property type="match status" value="1"/>
</dbReference>
<evidence type="ECO:0000313" key="2">
    <source>
        <dbReference type="EMBL" id="AFZ38306.1"/>
    </source>
</evidence>
<gene>
    <name evidence="2" type="ordered locus">Sta7437_4878</name>
</gene>
<dbReference type="PROSITE" id="PS50106">
    <property type="entry name" value="PDZ"/>
    <property type="match status" value="1"/>
</dbReference>
<protein>
    <submittedName>
        <fullName evidence="2">PDZ/DHR/GLGF domain protein</fullName>
    </submittedName>
</protein>
<organism evidence="2 3">
    <name type="scientific">Stanieria cyanosphaera (strain ATCC 29371 / PCC 7437)</name>
    <dbReference type="NCBI Taxonomy" id="111780"/>
    <lineage>
        <taxon>Bacteria</taxon>
        <taxon>Bacillati</taxon>
        <taxon>Cyanobacteriota</taxon>
        <taxon>Cyanophyceae</taxon>
        <taxon>Pleurocapsales</taxon>
        <taxon>Dermocarpellaceae</taxon>
        <taxon>Stanieria</taxon>
    </lineage>
</organism>
<evidence type="ECO:0000259" key="1">
    <source>
        <dbReference type="PROSITE" id="PS50106"/>
    </source>
</evidence>